<dbReference type="EMBL" id="JAWJWE010000038">
    <property type="protein sequence ID" value="KAK6623562.1"/>
    <property type="molecule type" value="Genomic_DNA"/>
</dbReference>
<sequence length="123" mass="13975">MLYNVVQPQRSDIGKKYGKQDQGHRYSDHIGDKRKVSGNSVTSVLAIEKGEAVAQSSEESEKSNDEKKYCDFIGGKGKTHQEKRSDRIRGNKKSRSEKGKLVRSDPEDHKKRVRGRETVRSDL</sequence>
<dbReference type="Proteomes" id="UP001372834">
    <property type="component" value="Unassembled WGS sequence"/>
</dbReference>
<feature type="region of interest" description="Disordered" evidence="1">
    <location>
        <begin position="1"/>
        <end position="38"/>
    </location>
</feature>
<name>A0AAN8NW31_POLSC</name>
<reference evidence="2 3" key="1">
    <citation type="submission" date="2023-10" db="EMBL/GenBank/DDBJ databases">
        <title>Genomes of two closely related lineages of the louse Polyplax serrata with different host specificities.</title>
        <authorList>
            <person name="Martinu J."/>
            <person name="Tarabai H."/>
            <person name="Stefka J."/>
            <person name="Hypsa V."/>
        </authorList>
    </citation>
    <scope>NUCLEOTIDE SEQUENCE [LARGE SCALE GENOMIC DNA]</scope>
    <source>
        <strain evidence="2">HR10_N</strain>
    </source>
</reference>
<protein>
    <submittedName>
        <fullName evidence="2">Uncharacterized protein</fullName>
    </submittedName>
</protein>
<dbReference type="AlphaFoldDB" id="A0AAN8NW31"/>
<feature type="compositionally biased region" description="Basic and acidic residues" evidence="1">
    <location>
        <begin position="79"/>
        <end position="123"/>
    </location>
</feature>
<feature type="compositionally biased region" description="Basic and acidic residues" evidence="1">
    <location>
        <begin position="59"/>
        <end position="70"/>
    </location>
</feature>
<feature type="compositionally biased region" description="Basic and acidic residues" evidence="1">
    <location>
        <begin position="12"/>
        <end position="35"/>
    </location>
</feature>
<accession>A0AAN8NW31</accession>
<organism evidence="2 3">
    <name type="scientific">Polyplax serrata</name>
    <name type="common">Common mouse louse</name>
    <dbReference type="NCBI Taxonomy" id="468196"/>
    <lineage>
        <taxon>Eukaryota</taxon>
        <taxon>Metazoa</taxon>
        <taxon>Ecdysozoa</taxon>
        <taxon>Arthropoda</taxon>
        <taxon>Hexapoda</taxon>
        <taxon>Insecta</taxon>
        <taxon>Pterygota</taxon>
        <taxon>Neoptera</taxon>
        <taxon>Paraneoptera</taxon>
        <taxon>Psocodea</taxon>
        <taxon>Troctomorpha</taxon>
        <taxon>Phthiraptera</taxon>
        <taxon>Anoplura</taxon>
        <taxon>Polyplacidae</taxon>
        <taxon>Polyplax</taxon>
    </lineage>
</organism>
<proteinExistence type="predicted"/>
<feature type="compositionally biased region" description="Polar residues" evidence="1">
    <location>
        <begin position="1"/>
        <end position="10"/>
    </location>
</feature>
<evidence type="ECO:0000313" key="2">
    <source>
        <dbReference type="EMBL" id="KAK6623562.1"/>
    </source>
</evidence>
<gene>
    <name evidence="2" type="ORF">RUM43_009414</name>
</gene>
<feature type="region of interest" description="Disordered" evidence="1">
    <location>
        <begin position="50"/>
        <end position="123"/>
    </location>
</feature>
<evidence type="ECO:0000313" key="3">
    <source>
        <dbReference type="Proteomes" id="UP001372834"/>
    </source>
</evidence>
<evidence type="ECO:0000256" key="1">
    <source>
        <dbReference type="SAM" id="MobiDB-lite"/>
    </source>
</evidence>
<comment type="caution">
    <text evidence="2">The sequence shown here is derived from an EMBL/GenBank/DDBJ whole genome shotgun (WGS) entry which is preliminary data.</text>
</comment>